<evidence type="ECO:0000259" key="2">
    <source>
        <dbReference type="Pfam" id="PF13843"/>
    </source>
</evidence>
<reference evidence="3 4" key="1">
    <citation type="submission" date="2024-06" db="EMBL/GenBank/DDBJ databases">
        <title>A chromosome-level genome assembly of beet webworm, Loxostege sticticalis.</title>
        <authorList>
            <person name="Zhang Y."/>
        </authorList>
    </citation>
    <scope>NUCLEOTIDE SEQUENCE [LARGE SCALE GENOMIC DNA]</scope>
    <source>
        <strain evidence="3">AQ028</strain>
        <tissue evidence="3">Male pupae</tissue>
    </source>
</reference>
<evidence type="ECO:0000313" key="4">
    <source>
        <dbReference type="Proteomes" id="UP001549921"/>
    </source>
</evidence>
<feature type="domain" description="PiggyBac transposable element-derived protein" evidence="2">
    <location>
        <begin position="155"/>
        <end position="513"/>
    </location>
</feature>
<feature type="compositionally biased region" description="Acidic residues" evidence="1">
    <location>
        <begin position="46"/>
        <end position="56"/>
    </location>
</feature>
<dbReference type="EMBL" id="JBEDNZ010000023">
    <property type="protein sequence ID" value="KAL0811689.1"/>
    <property type="molecule type" value="Genomic_DNA"/>
</dbReference>
<sequence>MNRKRHFSASNNFQGLEEAINTIVEDSDDGLEYDLAIIPPEPSVVTDEEEGFDEEVSPSRLPKDVPGNIEVFVHNVGALSDSENSSDDEPLATKRARIQTDTAARPEERDVATKRSGLSAPVWRKCTPSYSKTYEETDGRIQSENRVKEDLKDLSPVQIFEKLFDDEVCQLIVNFSNLYASQNNRHTFSLTVAELKTFFGILILSGYHKLPREGMYWSLDEDIGVDVVSKAMSRNRFREIKRNLHLVDNNDAPNTTDKMFKVRKLADMLMKKFCQWNVFHELISVDESMVKYFGHHSAKQFIRGKPVRFGYKNWVAASSSGYCYSFDIYCGKSANSSTEPLGTRVVKMLLDKLNTNPVDHKVFFDNFFTSCDLLNDLRKAGYRATGTIRENRTKKCPLTTAKEMMKKTRAEFDYRFDKSNELLLVRWKDNSICTMATNYDSYEPVGTVKRWCPEKKQKADMKIPHLFQNYNRGMGGVDEMDQSIALYRIGIHGKKWWWVLFTYMIDMTISNAWRLHVLAKDETMDQLLFRRSIARFYLKQTPQRLSARPSSSNIDGLQLDGADHAPEKLPKRVRCVVCHNRSRWGCKKCKKTLCIEKPCFTTFHS</sequence>
<dbReference type="PANTHER" id="PTHR47055">
    <property type="entry name" value="DDE_TNP_1_7 DOMAIN-CONTAINING PROTEIN"/>
    <property type="match status" value="1"/>
</dbReference>
<gene>
    <name evidence="3" type="ORF">ABMA28_009136</name>
</gene>
<protein>
    <recommendedName>
        <fullName evidence="2">PiggyBac transposable element-derived protein domain-containing protein</fullName>
    </recommendedName>
</protein>
<comment type="caution">
    <text evidence="3">The sequence shown here is derived from an EMBL/GenBank/DDBJ whole genome shotgun (WGS) entry which is preliminary data.</text>
</comment>
<accession>A0ABD0SCA5</accession>
<name>A0ABD0SCA5_LOXSC</name>
<dbReference type="PANTHER" id="PTHR47055:SF3">
    <property type="entry name" value="PHORBOL-ESTER_DAG-TYPE DOMAIN-CONTAINING PROTEIN"/>
    <property type="match status" value="1"/>
</dbReference>
<dbReference type="Proteomes" id="UP001549921">
    <property type="component" value="Unassembled WGS sequence"/>
</dbReference>
<evidence type="ECO:0000313" key="3">
    <source>
        <dbReference type="EMBL" id="KAL0811689.1"/>
    </source>
</evidence>
<dbReference type="Pfam" id="PF13843">
    <property type="entry name" value="DDE_Tnp_1_7"/>
    <property type="match status" value="1"/>
</dbReference>
<evidence type="ECO:0000256" key="1">
    <source>
        <dbReference type="SAM" id="MobiDB-lite"/>
    </source>
</evidence>
<dbReference type="InterPro" id="IPR052638">
    <property type="entry name" value="PiggyBac_TE-derived"/>
</dbReference>
<dbReference type="AlphaFoldDB" id="A0ABD0SCA5"/>
<proteinExistence type="predicted"/>
<dbReference type="InterPro" id="IPR029526">
    <property type="entry name" value="PGBD"/>
</dbReference>
<feature type="region of interest" description="Disordered" evidence="1">
    <location>
        <begin position="40"/>
        <end position="64"/>
    </location>
</feature>
<organism evidence="3 4">
    <name type="scientific">Loxostege sticticalis</name>
    <name type="common">Beet webworm moth</name>
    <dbReference type="NCBI Taxonomy" id="481309"/>
    <lineage>
        <taxon>Eukaryota</taxon>
        <taxon>Metazoa</taxon>
        <taxon>Ecdysozoa</taxon>
        <taxon>Arthropoda</taxon>
        <taxon>Hexapoda</taxon>
        <taxon>Insecta</taxon>
        <taxon>Pterygota</taxon>
        <taxon>Neoptera</taxon>
        <taxon>Endopterygota</taxon>
        <taxon>Lepidoptera</taxon>
        <taxon>Glossata</taxon>
        <taxon>Ditrysia</taxon>
        <taxon>Pyraloidea</taxon>
        <taxon>Crambidae</taxon>
        <taxon>Pyraustinae</taxon>
        <taxon>Loxostege</taxon>
    </lineage>
</organism>